<proteinExistence type="predicted"/>
<evidence type="ECO:0000313" key="4">
    <source>
        <dbReference type="EMBL" id="OAA90117.1"/>
    </source>
</evidence>
<dbReference type="Pfam" id="PF00465">
    <property type="entry name" value="Fe-ADH"/>
    <property type="match status" value="1"/>
</dbReference>
<feature type="domain" description="Alcohol dehydrogenase iron-type/glycerol dehydrogenase GldA" evidence="2">
    <location>
        <begin position="11"/>
        <end position="173"/>
    </location>
</feature>
<dbReference type="InterPro" id="IPR039697">
    <property type="entry name" value="Alcohol_dehydrogenase_Fe"/>
</dbReference>
<dbReference type="PROSITE" id="PS00913">
    <property type="entry name" value="ADH_IRON_1"/>
    <property type="match status" value="1"/>
</dbReference>
<evidence type="ECO:0000256" key="1">
    <source>
        <dbReference type="ARBA" id="ARBA00023002"/>
    </source>
</evidence>
<dbReference type="Gene3D" id="3.40.50.1970">
    <property type="match status" value="1"/>
</dbReference>
<dbReference type="Pfam" id="PF25137">
    <property type="entry name" value="ADH_Fe_C"/>
    <property type="match status" value="1"/>
</dbReference>
<dbReference type="InterPro" id="IPR018211">
    <property type="entry name" value="ADH_Fe_CS"/>
</dbReference>
<keyword evidence="7" id="KW-1185">Reference proteome</keyword>
<evidence type="ECO:0000313" key="6">
    <source>
        <dbReference type="Proteomes" id="UP000077384"/>
    </source>
</evidence>
<dbReference type="Proteomes" id="UP000093694">
    <property type="component" value="Unassembled WGS sequence"/>
</dbReference>
<reference evidence="5 7" key="2">
    <citation type="journal article" date="2016" name="Front. Microbiol.">
        <title>Industrial Acetogenic Biocatalysts: A Comparative Metabolic and Genomic Analysis.</title>
        <authorList>
            <person name="Bengelsdorf F."/>
            <person name="Poehlein A."/>
            <person name="Sonja S."/>
            <person name="Erz C."/>
            <person name="Hummel T."/>
            <person name="Hoffmeister S."/>
            <person name="Daniel R."/>
            <person name="Durre P."/>
        </authorList>
    </citation>
    <scope>NUCLEOTIDE SEQUENCE [LARGE SCALE GENOMIC DNA]</scope>
    <source>
        <strain evidence="5 7">PTA-10522</strain>
    </source>
</reference>
<dbReference type="Proteomes" id="UP000077384">
    <property type="component" value="Unassembled WGS sequence"/>
</dbReference>
<accession>A0A168R6K8</accession>
<reference evidence="4 6" key="1">
    <citation type="journal article" date="2015" name="Biotechnol. Bioeng.">
        <title>Genome sequence and phenotypic characterization of Caulobacter segnis.</title>
        <authorList>
            <person name="Patel S."/>
            <person name="Fletcher B."/>
            <person name="Scott D.C."/>
            <person name="Ely B."/>
        </authorList>
    </citation>
    <scope>NUCLEOTIDE SEQUENCE [LARGE SCALE GENOMIC DNA]</scope>
    <source>
        <strain evidence="4 6">PS02</strain>
    </source>
</reference>
<evidence type="ECO:0000259" key="2">
    <source>
        <dbReference type="Pfam" id="PF00465"/>
    </source>
</evidence>
<dbReference type="PANTHER" id="PTHR11496">
    <property type="entry name" value="ALCOHOL DEHYDROGENASE"/>
    <property type="match status" value="1"/>
</dbReference>
<comment type="caution">
    <text evidence="4">The sequence shown here is derived from an EMBL/GenBank/DDBJ whole genome shotgun (WGS) entry which is preliminary data.</text>
</comment>
<dbReference type="EMBL" id="LITQ01000032">
    <property type="protein sequence ID" value="OAA90117.1"/>
    <property type="molecule type" value="Genomic_DNA"/>
</dbReference>
<sequence length="382" mass="41224">MIRRYGQLCTVAYGTGAINSTGEIAKELGFTKVMIVTDKQVEALGHSQKSIDSLKKANIETVIFNGVEMDAPDYTVEAGGNMAEKEHVDGIIGVGGGSVLDTAKGIACFAANEITVSDMIHHAPMRNPPVKFVLIPTTSGTGSECTFVAVITDTKNHEKVGCFSVPSFSILDPELTLSLPKDITVYTGMDAFSHCTESLTSMQPNPHSDLLAYDAIERIVNWLPVAYKEPGNYEARDNLALASNFAGKSFNDSTVHVGHAIAHSFGANFHIPHGIGCALVTPTVIELTAPKFPEKIKKVAKIMGIIVDSEDGVVIGKTVADSVRKFMKSLKIPSCKELGLKKEDVLNCTDYVLSEPLRNFAGVPVTDEMVPKLLEKIYDTYQ</sequence>
<dbReference type="AlphaFoldDB" id="A0A168R6K8"/>
<dbReference type="FunFam" id="3.40.50.1970:FF:000003">
    <property type="entry name" value="Alcohol dehydrogenase, iron-containing"/>
    <property type="match status" value="1"/>
</dbReference>
<protein>
    <submittedName>
        <fullName evidence="4">Alcohol dehydrogenase</fullName>
        <ecNumber evidence="4">1.1.1.1</ecNumber>
    </submittedName>
</protein>
<dbReference type="EMBL" id="LROR01000055">
    <property type="protein sequence ID" value="OBR92759.1"/>
    <property type="molecule type" value="Genomic_DNA"/>
</dbReference>
<name>A0A168R6K8_9CLOT</name>
<dbReference type="RefSeq" id="WP_063602146.1">
    <property type="nucleotide sequence ID" value="NZ_LITQ01000032.1"/>
</dbReference>
<feature type="domain" description="Fe-containing alcohol dehydrogenase-like C-terminal" evidence="3">
    <location>
        <begin position="184"/>
        <end position="378"/>
    </location>
</feature>
<dbReference type="InterPro" id="IPR001670">
    <property type="entry name" value="ADH_Fe/GldA"/>
</dbReference>
<dbReference type="GO" id="GO:0004022">
    <property type="term" value="F:alcohol dehydrogenase (NAD+) activity"/>
    <property type="evidence" value="ECO:0007669"/>
    <property type="project" value="UniProtKB-EC"/>
</dbReference>
<dbReference type="CDD" id="cd14863">
    <property type="entry name" value="Fe-ADH-like"/>
    <property type="match status" value="1"/>
</dbReference>
<dbReference type="SUPFAM" id="SSF56796">
    <property type="entry name" value="Dehydroquinate synthase-like"/>
    <property type="match status" value="1"/>
</dbReference>
<evidence type="ECO:0000259" key="3">
    <source>
        <dbReference type="Pfam" id="PF25137"/>
    </source>
</evidence>
<dbReference type="PATRIC" id="fig|1705578.3.peg.2466"/>
<organism evidence="4 6">
    <name type="scientific">Clostridium coskatii</name>
    <dbReference type="NCBI Taxonomy" id="1705578"/>
    <lineage>
        <taxon>Bacteria</taxon>
        <taxon>Bacillati</taxon>
        <taxon>Bacillota</taxon>
        <taxon>Clostridia</taxon>
        <taxon>Eubacteriales</taxon>
        <taxon>Clostridiaceae</taxon>
        <taxon>Clostridium</taxon>
    </lineage>
</organism>
<evidence type="ECO:0000313" key="7">
    <source>
        <dbReference type="Proteomes" id="UP000093694"/>
    </source>
</evidence>
<gene>
    <name evidence="4" type="primary">gbsB</name>
    <name evidence="5" type="ORF">CLCOS_28210</name>
    <name evidence="4" type="ORF">WX73_02205</name>
</gene>
<dbReference type="EC" id="1.1.1.1" evidence="4"/>
<dbReference type="InterPro" id="IPR056798">
    <property type="entry name" value="ADH_Fe_C"/>
</dbReference>
<keyword evidence="1 4" id="KW-0560">Oxidoreductase</keyword>
<dbReference type="Gene3D" id="1.20.1090.10">
    <property type="entry name" value="Dehydroquinate synthase-like - alpha domain"/>
    <property type="match status" value="1"/>
</dbReference>
<dbReference type="PANTHER" id="PTHR11496:SF104">
    <property type="entry name" value="3-DEOXY-ALPHA-D-MANNO-OCTULOSONATE 8-OXIDASE"/>
    <property type="match status" value="1"/>
</dbReference>
<evidence type="ECO:0000313" key="5">
    <source>
        <dbReference type="EMBL" id="OBR92759.1"/>
    </source>
</evidence>
<dbReference type="GO" id="GO:0046872">
    <property type="term" value="F:metal ion binding"/>
    <property type="evidence" value="ECO:0007669"/>
    <property type="project" value="InterPro"/>
</dbReference>